<keyword evidence="8 16" id="KW-0472">Membrane</keyword>
<accession>A0A8C4QYJ6</accession>
<dbReference type="GO" id="GO:0005886">
    <property type="term" value="C:plasma membrane"/>
    <property type="evidence" value="ECO:0007669"/>
    <property type="project" value="UniProtKB-SubCell"/>
</dbReference>
<dbReference type="InterPro" id="IPR003280">
    <property type="entry name" value="2pore_dom_K_chnl"/>
</dbReference>
<feature type="transmembrane region" description="Helical" evidence="16">
    <location>
        <begin position="85"/>
        <end position="104"/>
    </location>
</feature>
<keyword evidence="19" id="KW-1185">Reference proteome</keyword>
<dbReference type="InterPro" id="IPR013099">
    <property type="entry name" value="K_chnl_dom"/>
</dbReference>
<evidence type="ECO:0000256" key="1">
    <source>
        <dbReference type="ARBA" id="ARBA00004651"/>
    </source>
</evidence>
<evidence type="ECO:0000256" key="4">
    <source>
        <dbReference type="ARBA" id="ARBA00022692"/>
    </source>
</evidence>
<dbReference type="Gene3D" id="1.10.287.70">
    <property type="match status" value="1"/>
</dbReference>
<keyword evidence="7 14" id="KW-0406">Ion transport</keyword>
<evidence type="ECO:0000256" key="10">
    <source>
        <dbReference type="ARBA" id="ARBA00023303"/>
    </source>
</evidence>
<dbReference type="GO" id="GO:0022841">
    <property type="term" value="F:potassium ion leak channel activity"/>
    <property type="evidence" value="ECO:0007669"/>
    <property type="project" value="TreeGrafter"/>
</dbReference>
<feature type="transmembrane region" description="Helical" evidence="16">
    <location>
        <begin position="167"/>
        <end position="189"/>
    </location>
</feature>
<sequence>MRWQTVLSIFVGVLVYLVVGALVFQQLEQPYEKQQRVDLASEKLGFLLEHSCVEEHKLIALIEKISLAIGAGVNPNDNTTNRSSVWDIGSSFFFAGTILTTIGYGNVSPSTEGGRIFCIVFALIGIPLFGFLLAGVGDQLGSIFGRGIGRVESLFLRWNVSPTKIRIISAVLFILIGLLIFLVLPTVVFMKTEEWTTLESIYFVIITLTTIGFGDYVAGHNSEVSYPQWYKPLVWFWILLGMAYFAAILTMIGHWLIVISERTRQEMGGIAGHAAEWTSNVTGGLQGKLQKAAGSIKSTLPSMPDQKGALSKAEEHIKGDGEDMEVATAASLLLNEQEPHEAAPISPPDAGVSMLQRALGRPIVPTKTDDTNLPLGPPLARPEMDGEDGTTLGKIENESMDSFVVSIGSSTNTKEV</sequence>
<evidence type="ECO:0000313" key="19">
    <source>
        <dbReference type="Proteomes" id="UP000694388"/>
    </source>
</evidence>
<evidence type="ECO:0000256" key="2">
    <source>
        <dbReference type="ARBA" id="ARBA00022448"/>
    </source>
</evidence>
<dbReference type="GO" id="GO:0030322">
    <property type="term" value="P:stabilization of membrane potential"/>
    <property type="evidence" value="ECO:0007669"/>
    <property type="project" value="TreeGrafter"/>
</dbReference>
<comment type="catalytic activity">
    <reaction evidence="12">
        <text>Rb(+)(in) = Rb(+)(out)</text>
        <dbReference type="Rhea" id="RHEA:78547"/>
        <dbReference type="ChEBI" id="CHEBI:49847"/>
    </reaction>
</comment>
<feature type="transmembrane region" description="Helical" evidence="16">
    <location>
        <begin position="201"/>
        <end position="219"/>
    </location>
</feature>
<dbReference type="InterPro" id="IPR003976">
    <property type="entry name" value="2pore_dom_K_chnl_TREK"/>
</dbReference>
<feature type="region of interest" description="Disordered" evidence="15">
    <location>
        <begin position="364"/>
        <end position="388"/>
    </location>
</feature>
<keyword evidence="6 16" id="KW-1133">Transmembrane helix</keyword>
<dbReference type="GeneTree" id="ENSGT00940000156560"/>
<evidence type="ECO:0000313" key="18">
    <source>
        <dbReference type="Ensembl" id="ENSEBUP00000022138.1"/>
    </source>
</evidence>
<evidence type="ECO:0000259" key="17">
    <source>
        <dbReference type="Pfam" id="PF07885"/>
    </source>
</evidence>
<keyword evidence="5" id="KW-0630">Potassium</keyword>
<evidence type="ECO:0000256" key="11">
    <source>
        <dbReference type="ARBA" id="ARBA00034430"/>
    </source>
</evidence>
<evidence type="ECO:0000256" key="9">
    <source>
        <dbReference type="ARBA" id="ARBA00023157"/>
    </source>
</evidence>
<organism evidence="18 19">
    <name type="scientific">Eptatretus burgeri</name>
    <name type="common">Inshore hagfish</name>
    <dbReference type="NCBI Taxonomy" id="7764"/>
    <lineage>
        <taxon>Eukaryota</taxon>
        <taxon>Metazoa</taxon>
        <taxon>Chordata</taxon>
        <taxon>Craniata</taxon>
        <taxon>Vertebrata</taxon>
        <taxon>Cyclostomata</taxon>
        <taxon>Myxini</taxon>
        <taxon>Myxiniformes</taxon>
        <taxon>Myxinidae</taxon>
        <taxon>Eptatretinae</taxon>
        <taxon>Eptatretus</taxon>
    </lineage>
</organism>
<dbReference type="Proteomes" id="UP000694388">
    <property type="component" value="Unplaced"/>
</dbReference>
<evidence type="ECO:0000256" key="8">
    <source>
        <dbReference type="ARBA" id="ARBA00023136"/>
    </source>
</evidence>
<comment type="catalytic activity">
    <reaction evidence="11">
        <text>K(+)(in) = K(+)(out)</text>
        <dbReference type="Rhea" id="RHEA:29463"/>
        <dbReference type="ChEBI" id="CHEBI:29103"/>
    </reaction>
</comment>
<keyword evidence="3" id="KW-1003">Cell membrane</keyword>
<dbReference type="SUPFAM" id="SSF81324">
    <property type="entry name" value="Voltage-gated potassium channels"/>
    <property type="match status" value="2"/>
</dbReference>
<reference evidence="18" key="1">
    <citation type="submission" date="2025-08" db="UniProtKB">
        <authorList>
            <consortium name="Ensembl"/>
        </authorList>
    </citation>
    <scope>IDENTIFICATION</scope>
</reference>
<proteinExistence type="inferred from homology"/>
<dbReference type="Pfam" id="PF07885">
    <property type="entry name" value="Ion_trans_2"/>
    <property type="match status" value="2"/>
</dbReference>
<dbReference type="AlphaFoldDB" id="A0A8C4QYJ6"/>
<evidence type="ECO:0000256" key="5">
    <source>
        <dbReference type="ARBA" id="ARBA00022958"/>
    </source>
</evidence>
<evidence type="ECO:0000256" key="15">
    <source>
        <dbReference type="SAM" id="MobiDB-lite"/>
    </source>
</evidence>
<evidence type="ECO:0000256" key="6">
    <source>
        <dbReference type="ARBA" id="ARBA00022989"/>
    </source>
</evidence>
<keyword evidence="9" id="KW-1015">Disulfide bond</keyword>
<reference evidence="18" key="2">
    <citation type="submission" date="2025-09" db="UniProtKB">
        <authorList>
            <consortium name="Ensembl"/>
        </authorList>
    </citation>
    <scope>IDENTIFICATION</scope>
</reference>
<name>A0A8C4QYJ6_EPTBU</name>
<dbReference type="PRINTS" id="PR01499">
    <property type="entry name" value="TREKCHANNEL"/>
</dbReference>
<dbReference type="Ensembl" id="ENSEBUT00000022714.1">
    <property type="protein sequence ID" value="ENSEBUP00000022138.1"/>
    <property type="gene ID" value="ENSEBUG00000013651.1"/>
</dbReference>
<protein>
    <submittedName>
        <fullName evidence="18">Potassium channel, subfamily K, member 2a</fullName>
    </submittedName>
</protein>
<dbReference type="PANTHER" id="PTHR11003">
    <property type="entry name" value="POTASSIUM CHANNEL, SUBFAMILY K"/>
    <property type="match status" value="1"/>
</dbReference>
<comment type="subcellular location">
    <subcellularLocation>
        <location evidence="1">Cell membrane</location>
        <topology evidence="1">Multi-pass membrane protein</topology>
    </subcellularLocation>
</comment>
<comment type="similarity">
    <text evidence="14">Belongs to the two pore domain potassium channel (TC 1.A.1.8) family.</text>
</comment>
<feature type="domain" description="Potassium channel" evidence="17">
    <location>
        <begin position="178"/>
        <end position="256"/>
    </location>
</feature>
<feature type="domain" description="Potassium channel" evidence="17">
    <location>
        <begin position="81"/>
        <end position="140"/>
    </location>
</feature>
<evidence type="ECO:0000256" key="3">
    <source>
        <dbReference type="ARBA" id="ARBA00022475"/>
    </source>
</evidence>
<dbReference type="GO" id="GO:0015271">
    <property type="term" value="F:outward rectifier potassium channel activity"/>
    <property type="evidence" value="ECO:0007669"/>
    <property type="project" value="TreeGrafter"/>
</dbReference>
<evidence type="ECO:0000256" key="12">
    <source>
        <dbReference type="ARBA" id="ARBA00044657"/>
    </source>
</evidence>
<keyword evidence="2 14" id="KW-0813">Transport</keyword>
<feature type="transmembrane region" description="Helical" evidence="16">
    <location>
        <begin position="234"/>
        <end position="257"/>
    </location>
</feature>
<feature type="transmembrane region" description="Helical" evidence="16">
    <location>
        <begin position="116"/>
        <end position="136"/>
    </location>
</feature>
<evidence type="ECO:0000256" key="13">
    <source>
        <dbReference type="ARBA" id="ARBA00044691"/>
    </source>
</evidence>
<feature type="transmembrane region" description="Helical" evidence="16">
    <location>
        <begin position="7"/>
        <end position="27"/>
    </location>
</feature>
<comment type="catalytic activity">
    <reaction evidence="13">
        <text>Cs(+)(in) = Cs(+)(out)</text>
        <dbReference type="Rhea" id="RHEA:78555"/>
        <dbReference type="ChEBI" id="CHEBI:49547"/>
    </reaction>
</comment>
<keyword evidence="4 14" id="KW-0812">Transmembrane</keyword>
<keyword evidence="10 14" id="KW-0407">Ion channel</keyword>
<dbReference type="PANTHER" id="PTHR11003:SF30">
    <property type="entry name" value="POTASSIUM CHANNEL SUBFAMILY K MEMBER 4"/>
    <property type="match status" value="1"/>
</dbReference>
<evidence type="ECO:0000256" key="16">
    <source>
        <dbReference type="SAM" id="Phobius"/>
    </source>
</evidence>
<evidence type="ECO:0000256" key="14">
    <source>
        <dbReference type="RuleBase" id="RU003857"/>
    </source>
</evidence>
<evidence type="ECO:0000256" key="7">
    <source>
        <dbReference type="ARBA" id="ARBA00023065"/>
    </source>
</evidence>
<dbReference type="PRINTS" id="PR01333">
    <property type="entry name" value="2POREKCHANEL"/>
</dbReference>